<accession>A0A7W8ZRU7</accession>
<sequence length="153" mass="17668">MKKLTFILLLGLLSIKTHAQEFSGISNILRKTSDEIISMENDGVNDPILNTQLRDVGLEDGGFNLHYTHFIDHGKYESSDIYGFDAKKKCIYMTTILDISKKHEQIGYLLKNGFYKKQPFKFYHKTLNLMVLVNFDDKFVSFTYQRKPIGGAF</sequence>
<dbReference type="EMBL" id="JACHCE010000011">
    <property type="protein sequence ID" value="MBB5639048.1"/>
    <property type="molecule type" value="Genomic_DNA"/>
</dbReference>
<name>A0A7W8ZRU7_9SPHI</name>
<comment type="caution">
    <text evidence="2">The sequence shown here is derived from an EMBL/GenBank/DDBJ whole genome shotgun (WGS) entry which is preliminary data.</text>
</comment>
<keyword evidence="1" id="KW-0732">Signal</keyword>
<dbReference type="Proteomes" id="UP000537204">
    <property type="component" value="Unassembled WGS sequence"/>
</dbReference>
<proteinExistence type="predicted"/>
<feature type="chain" id="PRO_5031335428" evidence="1">
    <location>
        <begin position="20"/>
        <end position="153"/>
    </location>
</feature>
<evidence type="ECO:0000256" key="1">
    <source>
        <dbReference type="SAM" id="SignalP"/>
    </source>
</evidence>
<dbReference type="RefSeq" id="WP_183884952.1">
    <property type="nucleotide sequence ID" value="NZ_JACHCE010000011.1"/>
</dbReference>
<dbReference type="AlphaFoldDB" id="A0A7W8ZRU7"/>
<evidence type="ECO:0000313" key="2">
    <source>
        <dbReference type="EMBL" id="MBB5639048.1"/>
    </source>
</evidence>
<evidence type="ECO:0000313" key="3">
    <source>
        <dbReference type="Proteomes" id="UP000537204"/>
    </source>
</evidence>
<protein>
    <submittedName>
        <fullName evidence="2">Uncharacterized protein</fullName>
    </submittedName>
</protein>
<reference evidence="2 3" key="1">
    <citation type="submission" date="2020-08" db="EMBL/GenBank/DDBJ databases">
        <title>Genomic Encyclopedia of Type Strains, Phase IV (KMG-V): Genome sequencing to study the core and pangenomes of soil and plant-associated prokaryotes.</title>
        <authorList>
            <person name="Whitman W."/>
        </authorList>
    </citation>
    <scope>NUCLEOTIDE SEQUENCE [LARGE SCALE GENOMIC DNA]</scope>
    <source>
        <strain evidence="2 3">S3M1</strain>
    </source>
</reference>
<organism evidence="2 3">
    <name type="scientific">Pedobacter cryoconitis</name>
    <dbReference type="NCBI Taxonomy" id="188932"/>
    <lineage>
        <taxon>Bacteria</taxon>
        <taxon>Pseudomonadati</taxon>
        <taxon>Bacteroidota</taxon>
        <taxon>Sphingobacteriia</taxon>
        <taxon>Sphingobacteriales</taxon>
        <taxon>Sphingobacteriaceae</taxon>
        <taxon>Pedobacter</taxon>
    </lineage>
</organism>
<feature type="signal peptide" evidence="1">
    <location>
        <begin position="1"/>
        <end position="19"/>
    </location>
</feature>
<gene>
    <name evidence="2" type="ORF">HDE68_004986</name>
</gene>